<organism evidence="1 2">
    <name type="scientific">Shewanella mangrovi</name>
    <dbReference type="NCBI Taxonomy" id="1515746"/>
    <lineage>
        <taxon>Bacteria</taxon>
        <taxon>Pseudomonadati</taxon>
        <taxon>Pseudomonadota</taxon>
        <taxon>Gammaproteobacteria</taxon>
        <taxon>Alteromonadales</taxon>
        <taxon>Shewanellaceae</taxon>
        <taxon>Shewanella</taxon>
    </lineage>
</organism>
<name>A0A094K3B0_9GAMM</name>
<dbReference type="STRING" id="1515746.HR45_02045"/>
<evidence type="ECO:0000313" key="1">
    <source>
        <dbReference type="EMBL" id="KFZ39196.1"/>
    </source>
</evidence>
<dbReference type="Proteomes" id="UP000029264">
    <property type="component" value="Unassembled WGS sequence"/>
</dbReference>
<gene>
    <name evidence="1" type="ORF">HR45_02045</name>
</gene>
<dbReference type="EMBL" id="JPEO01000001">
    <property type="protein sequence ID" value="KFZ39196.1"/>
    <property type="molecule type" value="Genomic_DNA"/>
</dbReference>
<evidence type="ECO:0000313" key="2">
    <source>
        <dbReference type="Proteomes" id="UP000029264"/>
    </source>
</evidence>
<proteinExistence type="predicted"/>
<dbReference type="OrthoDB" id="9875284at2"/>
<accession>A0A094K3B0</accession>
<sequence>MVSVLESLDKGDESRAKSILCNSINTRLVIMEAAAVQLSEAQRMELDSLKMSVFGGEKKQQQLANQVASLCPRVVAQ</sequence>
<reference evidence="1 2" key="1">
    <citation type="submission" date="2014-06" db="EMBL/GenBank/DDBJ databases">
        <title>Shewanella sp. YQH10.</title>
        <authorList>
            <person name="Liu Y."/>
            <person name="Zeng R."/>
        </authorList>
    </citation>
    <scope>NUCLEOTIDE SEQUENCE [LARGE SCALE GENOMIC DNA]</scope>
    <source>
        <strain evidence="1 2">YQH10</strain>
    </source>
</reference>
<keyword evidence="2" id="KW-1185">Reference proteome</keyword>
<protein>
    <submittedName>
        <fullName evidence="1">Uncharacterized protein</fullName>
    </submittedName>
</protein>
<dbReference type="AlphaFoldDB" id="A0A094K3B0"/>
<comment type="caution">
    <text evidence="1">The sequence shown here is derived from an EMBL/GenBank/DDBJ whole genome shotgun (WGS) entry which is preliminary data.</text>
</comment>
<dbReference type="RefSeq" id="WP_037439157.1">
    <property type="nucleotide sequence ID" value="NZ_JPEO01000001.1"/>
</dbReference>